<keyword evidence="3 5" id="KW-0067">ATP-binding</keyword>
<evidence type="ECO:0000313" key="5">
    <source>
        <dbReference type="EMBL" id="WLV24660.1"/>
    </source>
</evidence>
<evidence type="ECO:0000256" key="2">
    <source>
        <dbReference type="ARBA" id="ARBA00022741"/>
    </source>
</evidence>
<dbReference type="Pfam" id="PF00005">
    <property type="entry name" value="ABC_tran"/>
    <property type="match status" value="1"/>
</dbReference>
<dbReference type="Gene3D" id="3.40.50.300">
    <property type="entry name" value="P-loop containing nucleotide triphosphate hydrolases"/>
    <property type="match status" value="1"/>
</dbReference>
<feature type="domain" description="ABC transporter" evidence="4">
    <location>
        <begin position="3"/>
        <end position="215"/>
    </location>
</feature>
<evidence type="ECO:0000256" key="3">
    <source>
        <dbReference type="ARBA" id="ARBA00022840"/>
    </source>
</evidence>
<keyword evidence="6" id="KW-1185">Reference proteome</keyword>
<dbReference type="PROSITE" id="PS50893">
    <property type="entry name" value="ABC_TRANSPORTER_2"/>
    <property type="match status" value="1"/>
</dbReference>
<evidence type="ECO:0000256" key="1">
    <source>
        <dbReference type="ARBA" id="ARBA00022448"/>
    </source>
</evidence>
<reference evidence="5" key="1">
    <citation type="submission" date="2023-06" db="EMBL/GenBank/DDBJ databases">
        <title>A Treasure from Seagulls: Isolation and Description of Aciduricobacillus qingdaonensis gen. nov., sp. nov., a Rare Obligately Uric Acid-utilizing Member in the Family Bacillaceae.</title>
        <authorList>
            <person name="Liu W."/>
            <person name="Wang B."/>
        </authorList>
    </citation>
    <scope>NUCLEOTIDE SEQUENCE</scope>
    <source>
        <strain evidence="5">44XB</strain>
    </source>
</reference>
<dbReference type="Proteomes" id="UP001180087">
    <property type="component" value="Chromosome"/>
</dbReference>
<protein>
    <submittedName>
        <fullName evidence="5">ATP-binding cassette domain-containing protein</fullName>
    </submittedName>
</protein>
<sequence length="215" mass="23603">MEFRLENVKYKQILDIENLKIPGDKVVCIIGKSGSGKTTLMKLLNGMISPDSGEVYADGDALSKMDLVQLRREVTMLQQTPSIFDGTIRENLNIGRKYAGADPATDEEMKRSLEVVRLNKSLDDDADDLSGGEKQRLAFARVLLLSPKALLLDEPTSALDEDTAHDIMHDVLAKFRENGQSVIMVTHAQAIVDAFGEYVVKLEAGKVVQAGGVNR</sequence>
<proteinExistence type="predicted"/>
<dbReference type="PANTHER" id="PTHR43423">
    <property type="entry name" value="ABC TRANSPORTER I FAMILY MEMBER 17"/>
    <property type="match status" value="1"/>
</dbReference>
<gene>
    <name evidence="5" type="ORF">QR721_13620</name>
</gene>
<dbReference type="GO" id="GO:0005524">
    <property type="term" value="F:ATP binding"/>
    <property type="evidence" value="ECO:0007669"/>
    <property type="project" value="UniProtKB-KW"/>
</dbReference>
<keyword evidence="2" id="KW-0547">Nucleotide-binding</keyword>
<evidence type="ECO:0000313" key="6">
    <source>
        <dbReference type="Proteomes" id="UP001180087"/>
    </source>
</evidence>
<evidence type="ECO:0000259" key="4">
    <source>
        <dbReference type="PROSITE" id="PS50893"/>
    </source>
</evidence>
<name>A0ABY9KV01_9BACI</name>
<dbReference type="InterPro" id="IPR003593">
    <property type="entry name" value="AAA+_ATPase"/>
</dbReference>
<organism evidence="5 6">
    <name type="scientific">Aciduricibacillus chroicocephali</name>
    <dbReference type="NCBI Taxonomy" id="3054939"/>
    <lineage>
        <taxon>Bacteria</taxon>
        <taxon>Bacillati</taxon>
        <taxon>Bacillota</taxon>
        <taxon>Bacilli</taxon>
        <taxon>Bacillales</taxon>
        <taxon>Bacillaceae</taxon>
        <taxon>Aciduricibacillus</taxon>
    </lineage>
</organism>
<dbReference type="PANTHER" id="PTHR43423:SF1">
    <property type="entry name" value="ABC TRANSPORTER I FAMILY MEMBER 17"/>
    <property type="match status" value="1"/>
</dbReference>
<dbReference type="InterPro" id="IPR017871">
    <property type="entry name" value="ABC_transporter-like_CS"/>
</dbReference>
<accession>A0ABY9KV01</accession>
<dbReference type="EMBL" id="CP129113">
    <property type="protein sequence ID" value="WLV24660.1"/>
    <property type="molecule type" value="Genomic_DNA"/>
</dbReference>
<dbReference type="InterPro" id="IPR003439">
    <property type="entry name" value="ABC_transporter-like_ATP-bd"/>
</dbReference>
<dbReference type="SUPFAM" id="SSF52540">
    <property type="entry name" value="P-loop containing nucleoside triphosphate hydrolases"/>
    <property type="match status" value="1"/>
</dbReference>
<dbReference type="RefSeq" id="WP_348027914.1">
    <property type="nucleotide sequence ID" value="NZ_CP129113.1"/>
</dbReference>
<keyword evidence="1" id="KW-0813">Transport</keyword>
<dbReference type="PROSITE" id="PS00211">
    <property type="entry name" value="ABC_TRANSPORTER_1"/>
    <property type="match status" value="1"/>
</dbReference>
<dbReference type="InterPro" id="IPR027417">
    <property type="entry name" value="P-loop_NTPase"/>
</dbReference>
<dbReference type="SMART" id="SM00382">
    <property type="entry name" value="AAA"/>
    <property type="match status" value="1"/>
</dbReference>